<keyword evidence="2" id="KW-1185">Reference proteome</keyword>
<evidence type="ECO:0000313" key="1">
    <source>
        <dbReference type="EMBL" id="KRY30530.1"/>
    </source>
</evidence>
<name>A0A0V1B0L1_TRISP</name>
<evidence type="ECO:0000313" key="2">
    <source>
        <dbReference type="Proteomes" id="UP000054776"/>
    </source>
</evidence>
<organism evidence="1 2">
    <name type="scientific">Trichinella spiralis</name>
    <name type="common">Trichina worm</name>
    <dbReference type="NCBI Taxonomy" id="6334"/>
    <lineage>
        <taxon>Eukaryota</taxon>
        <taxon>Metazoa</taxon>
        <taxon>Ecdysozoa</taxon>
        <taxon>Nematoda</taxon>
        <taxon>Enoplea</taxon>
        <taxon>Dorylaimia</taxon>
        <taxon>Trichinellida</taxon>
        <taxon>Trichinellidae</taxon>
        <taxon>Trichinella</taxon>
    </lineage>
</organism>
<dbReference type="AlphaFoldDB" id="A0A0V1B0L1"/>
<comment type="caution">
    <text evidence="1">The sequence shown here is derived from an EMBL/GenBank/DDBJ whole genome shotgun (WGS) entry which is preliminary data.</text>
</comment>
<dbReference type="EMBL" id="JYDH01000139">
    <property type="protein sequence ID" value="KRY30530.1"/>
    <property type="molecule type" value="Genomic_DNA"/>
</dbReference>
<reference evidence="1 2" key="1">
    <citation type="submission" date="2015-01" db="EMBL/GenBank/DDBJ databases">
        <title>Evolution of Trichinella species and genotypes.</title>
        <authorList>
            <person name="Korhonen P.K."/>
            <person name="Edoardo P."/>
            <person name="Giuseppe L.R."/>
            <person name="Gasser R.B."/>
        </authorList>
    </citation>
    <scope>NUCLEOTIDE SEQUENCE [LARGE SCALE GENOMIC DNA]</scope>
    <source>
        <strain evidence="1">ISS3</strain>
    </source>
</reference>
<dbReference type="Proteomes" id="UP000054776">
    <property type="component" value="Unassembled WGS sequence"/>
</dbReference>
<sequence>MKQKLNTISKQLMPTNGKQQRLIAIQKWKEEIKPILKNEYTYIKKKFEMKSSDPRSAIVKNLLTTADDNLDKHTADESGIVRSRESAILLTKIGHQAAERPFQ</sequence>
<dbReference type="InParanoid" id="A0A0V1B0L1"/>
<protein>
    <submittedName>
        <fullName evidence="1">Uncharacterized protein</fullName>
    </submittedName>
</protein>
<proteinExistence type="predicted"/>
<gene>
    <name evidence="1" type="ORF">T01_6637</name>
</gene>
<accession>A0A0V1B0L1</accession>